<accession>A0A2U3NDQ0</accession>
<dbReference type="EMBL" id="FTRV01000013">
    <property type="protein sequence ID" value="SPM29636.1"/>
    <property type="molecule type" value="Genomic_DNA"/>
</dbReference>
<keyword evidence="4" id="KW-1185">Reference proteome</keyword>
<dbReference type="Proteomes" id="UP000241595">
    <property type="component" value="Unassembled WGS sequence"/>
</dbReference>
<evidence type="ECO:0000313" key="4">
    <source>
        <dbReference type="Proteomes" id="UP000241595"/>
    </source>
</evidence>
<reference evidence="3 4" key="1">
    <citation type="submission" date="2017-01" db="EMBL/GenBank/DDBJ databases">
        <authorList>
            <consortium name="Urmite Genomes"/>
        </authorList>
    </citation>
    <scope>NUCLEOTIDE SEQUENCE [LARGE SCALE GENOMIC DNA]</scope>
    <source>
        <strain evidence="3 4">AB308</strain>
    </source>
</reference>
<dbReference type="Pfam" id="PF13411">
    <property type="entry name" value="MerR_1"/>
    <property type="match status" value="1"/>
</dbReference>
<dbReference type="Gene3D" id="1.10.1660.10">
    <property type="match status" value="1"/>
</dbReference>
<dbReference type="InterPro" id="IPR047057">
    <property type="entry name" value="MerR_fam"/>
</dbReference>
<protein>
    <submittedName>
        <fullName evidence="3">MerR family transcriptional regulator</fullName>
    </submittedName>
</protein>
<dbReference type="PANTHER" id="PTHR30204">
    <property type="entry name" value="REDOX-CYCLING DRUG-SENSING TRANSCRIPTIONAL ACTIVATOR SOXR"/>
    <property type="match status" value="1"/>
</dbReference>
<dbReference type="GO" id="GO:0003677">
    <property type="term" value="F:DNA binding"/>
    <property type="evidence" value="ECO:0007669"/>
    <property type="project" value="UniProtKB-KW"/>
</dbReference>
<keyword evidence="1" id="KW-0238">DNA-binding</keyword>
<dbReference type="SMART" id="SM00422">
    <property type="entry name" value="HTH_MERR"/>
    <property type="match status" value="1"/>
</dbReference>
<proteinExistence type="predicted"/>
<gene>
    <name evidence="3" type="ORF">MTAB308_3128</name>
</gene>
<organism evidence="3 4">
    <name type="scientific">Mycobacterium terramassiliense</name>
    <dbReference type="NCBI Taxonomy" id="1841859"/>
    <lineage>
        <taxon>Bacteria</taxon>
        <taxon>Bacillati</taxon>
        <taxon>Actinomycetota</taxon>
        <taxon>Actinomycetes</taxon>
        <taxon>Mycobacteriales</taxon>
        <taxon>Mycobacteriaceae</taxon>
        <taxon>Mycobacterium</taxon>
    </lineage>
</organism>
<dbReference type="InterPro" id="IPR009061">
    <property type="entry name" value="DNA-bd_dom_put_sf"/>
</dbReference>
<name>A0A2U3NDQ0_9MYCO</name>
<dbReference type="AlphaFoldDB" id="A0A2U3NDQ0"/>
<feature type="domain" description="HTH merR-type" evidence="2">
    <location>
        <begin position="6"/>
        <end position="74"/>
    </location>
</feature>
<dbReference type="GO" id="GO:0003700">
    <property type="term" value="F:DNA-binding transcription factor activity"/>
    <property type="evidence" value="ECO:0007669"/>
    <property type="project" value="InterPro"/>
</dbReference>
<evidence type="ECO:0000256" key="1">
    <source>
        <dbReference type="ARBA" id="ARBA00023125"/>
    </source>
</evidence>
<dbReference type="PROSITE" id="PS50937">
    <property type="entry name" value="HTH_MERR_2"/>
    <property type="match status" value="1"/>
</dbReference>
<evidence type="ECO:0000259" key="2">
    <source>
        <dbReference type="PROSITE" id="PS50937"/>
    </source>
</evidence>
<evidence type="ECO:0000313" key="3">
    <source>
        <dbReference type="EMBL" id="SPM29636.1"/>
    </source>
</evidence>
<sequence length="250" mass="28015">MVIAMDMTIDELARRVEMTARNIREWQTNGLIPPPQRRGRIGIYNDAHISHIERIKSLRSQGFPLDVIRRILEQSGDSAPEVRRLASEVLSPANLTGSMEMKRADLAEQFGADAERNLADCGLIDLVDDELLIITDTRTFDYVEKLAAIGLPLDKIARALTHMADHQIASMQALVDLYRDEIWEPFLHAGLPIDDWPAIADKTIQLRSLGIGLGMQAFRRAIDNVAGRIATEEATKMDVPRSARKRRSAP</sequence>
<dbReference type="SUPFAM" id="SSF46955">
    <property type="entry name" value="Putative DNA-binding domain"/>
    <property type="match status" value="1"/>
</dbReference>
<dbReference type="PANTHER" id="PTHR30204:SF93">
    <property type="entry name" value="HTH MERR-TYPE DOMAIN-CONTAINING PROTEIN"/>
    <property type="match status" value="1"/>
</dbReference>
<dbReference type="STRING" id="1841859.GCA_900157385_03128"/>
<dbReference type="InterPro" id="IPR000551">
    <property type="entry name" value="MerR-type_HTH_dom"/>
</dbReference>